<feature type="transmembrane region" description="Helical" evidence="1">
    <location>
        <begin position="1131"/>
        <end position="1151"/>
    </location>
</feature>
<keyword evidence="1" id="KW-0472">Membrane</keyword>
<feature type="transmembrane region" description="Helical" evidence="1">
    <location>
        <begin position="1042"/>
        <end position="1059"/>
    </location>
</feature>
<feature type="transmembrane region" description="Helical" evidence="1">
    <location>
        <begin position="606"/>
        <end position="626"/>
    </location>
</feature>
<dbReference type="AlphaFoldDB" id="A0A1X9LJ18"/>
<keyword evidence="3" id="KW-1185">Reference proteome</keyword>
<feature type="transmembrane region" description="Helical" evidence="1">
    <location>
        <begin position="953"/>
        <end position="974"/>
    </location>
</feature>
<proteinExistence type="predicted"/>
<feature type="transmembrane region" description="Helical" evidence="1">
    <location>
        <begin position="857"/>
        <end position="882"/>
    </location>
</feature>
<feature type="transmembrane region" description="Helical" evidence="1">
    <location>
        <begin position="1105"/>
        <end position="1125"/>
    </location>
</feature>
<feature type="transmembrane region" description="Helical" evidence="1">
    <location>
        <begin position="805"/>
        <end position="824"/>
    </location>
</feature>
<feature type="transmembrane region" description="Helical" evidence="1">
    <location>
        <begin position="1184"/>
        <end position="1202"/>
    </location>
</feature>
<feature type="transmembrane region" description="Helical" evidence="1">
    <location>
        <begin position="503"/>
        <end position="520"/>
    </location>
</feature>
<feature type="transmembrane region" description="Helical" evidence="1">
    <location>
        <begin position="830"/>
        <end position="850"/>
    </location>
</feature>
<keyword evidence="1" id="KW-1133">Transmembrane helix</keyword>
<feature type="transmembrane region" description="Helical" evidence="1">
    <location>
        <begin position="556"/>
        <end position="574"/>
    </location>
</feature>
<feature type="transmembrane region" description="Helical" evidence="1">
    <location>
        <begin position="201"/>
        <end position="220"/>
    </location>
</feature>
<feature type="transmembrane region" description="Helical" evidence="1">
    <location>
        <begin position="780"/>
        <end position="798"/>
    </location>
</feature>
<feature type="transmembrane region" description="Helical" evidence="1">
    <location>
        <begin position="1009"/>
        <end position="1030"/>
    </location>
</feature>
<feature type="transmembrane region" description="Helical" evidence="1">
    <location>
        <begin position="1065"/>
        <end position="1084"/>
    </location>
</feature>
<evidence type="ECO:0000313" key="2">
    <source>
        <dbReference type="EMBL" id="ARJ05185.1"/>
    </source>
</evidence>
<organism evidence="2 3">
    <name type="scientific">Cnuibacter physcomitrellae</name>
    <dbReference type="NCBI Taxonomy" id="1619308"/>
    <lineage>
        <taxon>Bacteria</taxon>
        <taxon>Bacillati</taxon>
        <taxon>Actinomycetota</taxon>
        <taxon>Actinomycetes</taxon>
        <taxon>Micrococcales</taxon>
        <taxon>Microbacteriaceae</taxon>
        <taxon>Cnuibacter</taxon>
    </lineage>
</organism>
<feature type="transmembrane region" description="Helical" evidence="1">
    <location>
        <begin position="688"/>
        <end position="711"/>
    </location>
</feature>
<feature type="transmembrane region" description="Helical" evidence="1">
    <location>
        <begin position="285"/>
        <end position="305"/>
    </location>
</feature>
<feature type="transmembrane region" description="Helical" evidence="1">
    <location>
        <begin position="717"/>
        <end position="736"/>
    </location>
</feature>
<feature type="transmembrane region" description="Helical" evidence="1">
    <location>
        <begin position="116"/>
        <end position="135"/>
    </location>
</feature>
<feature type="transmembrane region" description="Helical" evidence="1">
    <location>
        <begin position="311"/>
        <end position="329"/>
    </location>
</feature>
<reference evidence="2 3" key="1">
    <citation type="submission" date="2017-04" db="EMBL/GenBank/DDBJ databases">
        <authorList>
            <person name="Afonso C.L."/>
            <person name="Miller P.J."/>
            <person name="Scott M.A."/>
            <person name="Spackman E."/>
            <person name="Goraichik I."/>
            <person name="Dimitrov K.M."/>
            <person name="Suarez D.L."/>
            <person name="Swayne D.E."/>
        </authorList>
    </citation>
    <scope>NUCLEOTIDE SEQUENCE [LARGE SCALE GENOMIC DNA]</scope>
    <source>
        <strain evidence="3">XA(T)</strain>
    </source>
</reference>
<feature type="transmembrane region" description="Helical" evidence="1">
    <location>
        <begin position="175"/>
        <end position="195"/>
    </location>
</feature>
<feature type="transmembrane region" description="Helical" evidence="1">
    <location>
        <begin position="367"/>
        <end position="388"/>
    </location>
</feature>
<feature type="transmembrane region" description="Helical" evidence="1">
    <location>
        <begin position="888"/>
        <end position="908"/>
    </location>
</feature>
<feature type="transmembrane region" description="Helical" evidence="1">
    <location>
        <begin position="227"/>
        <end position="244"/>
    </location>
</feature>
<feature type="transmembrane region" description="Helical" evidence="1">
    <location>
        <begin position="659"/>
        <end position="676"/>
    </location>
</feature>
<evidence type="ECO:0000256" key="1">
    <source>
        <dbReference type="SAM" id="Phobius"/>
    </source>
</evidence>
<feature type="transmembrane region" description="Helical" evidence="1">
    <location>
        <begin position="336"/>
        <end position="355"/>
    </location>
</feature>
<feature type="transmembrane region" description="Helical" evidence="1">
    <location>
        <begin position="581"/>
        <end position="600"/>
    </location>
</feature>
<dbReference type="Proteomes" id="UP000192775">
    <property type="component" value="Chromosome"/>
</dbReference>
<sequence length="1222" mass="122737">MGCEACGAVLGGAAGVSVWRSAVNASRALIEFEQALAALSSPAPAPLDQTIPANTRPALDLPSAPPGRGGYVSLPVDVDAVPPSPRPDTVPVAVIADARTGTPVSRPESPVSVQSVLAVAGAGLVAVAAIVFTFFNPDLRDEGLRSLIVGGVTVLFAGASLLLTRARLRFSAEAVGMLALVFVLIDVQSVAALGGSVPERWLLGAGSLAIVAALLLVAGARVRLRGWFGAGLIAATTAPVLAAAASSSPWIVAGGHLAAAAIALGGSAMLRRDRSGRLDRRPERVLLLALQLLWSSAAVLGALWAMGSTGAPLLCAVLAASAAIALASVRVAPRLWSAVFAADLVASGALLPLVVAQDPDGDPSVLVAAVPLGALLACVLVSAALRLVPGTRAAAAAIAAAGILTATALPALVFGLVLIMAVPFALLGSVVGFAPPQPIGTPLQIASLAGLAAATAAWASLGWALRGGHARLSRAWTTTTGWLFATALTSLAALVVLPLGVRASVALGVALASSGAVLATTRVRPLPESLRAALATAAHLALLIAAAWVLLATGPLLALAVPVLLALVPVALLVPAHLRHLHLAVGLAFALLVTARLLALTGLESIAVLALTTCAASVVALATTLLRRVPTRWWYAVLVVTTVPFLAGVASVLAVRSGWTALSTTLILLLAVALVATPRAGLARAIRVGAAALVVPALAVIVICLGAQVLAISASPVTLPVIAAVVAVALPSAPALRRLLTRVPLSSADVRWCTNALEASSLVTAALAVLLALARTAAGFGTSALVLGILGVGLLVSARVTGRQYAAPLAGAAFAGALWSLLAMAEVGVLEAYTLPPALVATGIGLGLALRGADRRGLGLALTAGGLAAAVTPSLVLLAAGVGAGGPVRLGVLTAASVVALGAAALLWRRELHGEVTAILAVTAMVTGSAPAIQSVRWGLGLDPSPAGSDPSAVMAVCAGVSLLSALLALAASMPLRRDVGPAGRRWLSAPVLALLAVGPIAARGESWFAIGLLAALSLGVLALMVATAARLRDMRPTALPPVWFQFLTAWCLAVASWSERELRVEAYSVPLGVALLAAGVLWLRRPATEGAPSSSLDSWPARFTGSWALLTPGLVVLLLPSILATGTDPLTWRAILVIALAIGAVLVGSLRKLAAPFILGIVVLPIENAVVFLVQIGESISAAPWWITLATAGAVLLVIAVTSERRTGRDRGVAARLRDLA</sequence>
<name>A0A1X9LJ18_9MICO</name>
<feature type="transmembrane region" description="Helical" evidence="1">
    <location>
        <begin position="532"/>
        <end position="550"/>
    </location>
</feature>
<feature type="transmembrane region" description="Helical" evidence="1">
    <location>
        <begin position="915"/>
        <end position="933"/>
    </location>
</feature>
<gene>
    <name evidence="2" type="ORF">B5808_08165</name>
</gene>
<keyword evidence="1" id="KW-0812">Transmembrane</keyword>
<feature type="transmembrane region" description="Helical" evidence="1">
    <location>
        <begin position="1158"/>
        <end position="1178"/>
    </location>
</feature>
<feature type="transmembrane region" description="Helical" evidence="1">
    <location>
        <begin position="756"/>
        <end position="774"/>
    </location>
</feature>
<dbReference type="STRING" id="1619308.B5808_08165"/>
<feature type="transmembrane region" description="Helical" evidence="1">
    <location>
        <begin position="250"/>
        <end position="270"/>
    </location>
</feature>
<dbReference type="KEGG" id="cphy:B5808_08165"/>
<dbReference type="InterPro" id="IPR058062">
    <property type="entry name" value="SCO7613_C"/>
</dbReference>
<protein>
    <submittedName>
        <fullName evidence="2">Uncharacterized protein</fullName>
    </submittedName>
</protein>
<feature type="transmembrane region" description="Helical" evidence="1">
    <location>
        <begin position="445"/>
        <end position="464"/>
    </location>
</feature>
<dbReference type="EMBL" id="CP020715">
    <property type="protein sequence ID" value="ARJ05185.1"/>
    <property type="molecule type" value="Genomic_DNA"/>
</dbReference>
<evidence type="ECO:0000313" key="3">
    <source>
        <dbReference type="Proteomes" id="UP000192775"/>
    </source>
</evidence>
<feature type="transmembrane region" description="Helical" evidence="1">
    <location>
        <begin position="395"/>
        <end position="425"/>
    </location>
</feature>
<dbReference type="NCBIfam" id="NF047321">
    <property type="entry name" value="SCO7613_CTERM"/>
    <property type="match status" value="1"/>
</dbReference>
<feature type="transmembrane region" description="Helical" evidence="1">
    <location>
        <begin position="147"/>
        <end position="163"/>
    </location>
</feature>
<feature type="transmembrane region" description="Helical" evidence="1">
    <location>
        <begin position="476"/>
        <end position="497"/>
    </location>
</feature>
<feature type="transmembrane region" description="Helical" evidence="1">
    <location>
        <begin position="986"/>
        <end position="1003"/>
    </location>
</feature>
<accession>A0A1X9LJ18</accession>
<feature type="transmembrane region" description="Helical" evidence="1">
    <location>
        <begin position="633"/>
        <end position="653"/>
    </location>
</feature>